<dbReference type="AlphaFoldDB" id="R9NYF2"/>
<keyword evidence="1" id="KW-1133">Transmembrane helix</keyword>
<dbReference type="SUPFAM" id="SSF48317">
    <property type="entry name" value="Acid phosphatase/Vanadium-dependent haloperoxidase"/>
    <property type="match status" value="1"/>
</dbReference>
<dbReference type="Pfam" id="PF01569">
    <property type="entry name" value="PAP2"/>
    <property type="match status" value="1"/>
</dbReference>
<evidence type="ECO:0000313" key="4">
    <source>
        <dbReference type="Proteomes" id="UP000014071"/>
    </source>
</evidence>
<keyword evidence="1" id="KW-0812">Transmembrane</keyword>
<protein>
    <recommendedName>
        <fullName evidence="2">Phosphatidic acid phosphatase type 2/haloperoxidase domain-containing protein</fullName>
    </recommendedName>
</protein>
<dbReference type="EMBL" id="DF238778">
    <property type="protein sequence ID" value="GAC93724.1"/>
    <property type="molecule type" value="Genomic_DNA"/>
</dbReference>
<feature type="transmembrane region" description="Helical" evidence="1">
    <location>
        <begin position="459"/>
        <end position="481"/>
    </location>
</feature>
<dbReference type="InterPro" id="IPR036938">
    <property type="entry name" value="PAP2/HPO_sf"/>
</dbReference>
<dbReference type="GeneID" id="24106590"/>
<dbReference type="eggNOG" id="ENOG502RE0Y">
    <property type="taxonomic scope" value="Eukaryota"/>
</dbReference>
<feature type="transmembrane region" description="Helical" evidence="1">
    <location>
        <begin position="493"/>
        <end position="517"/>
    </location>
</feature>
<keyword evidence="4" id="KW-1185">Reference proteome</keyword>
<dbReference type="CDD" id="cd01610">
    <property type="entry name" value="PAP2_like"/>
    <property type="match status" value="1"/>
</dbReference>
<dbReference type="RefSeq" id="XP_012187311.1">
    <property type="nucleotide sequence ID" value="XM_012331921.1"/>
</dbReference>
<feature type="transmembrane region" description="Helical" evidence="1">
    <location>
        <begin position="661"/>
        <end position="681"/>
    </location>
</feature>
<accession>R9NYF2</accession>
<dbReference type="SMART" id="SM00014">
    <property type="entry name" value="acidPPc"/>
    <property type="match status" value="1"/>
</dbReference>
<dbReference type="STRING" id="1305764.R9NYF2"/>
<feature type="transmembrane region" description="Helical" evidence="1">
    <location>
        <begin position="580"/>
        <end position="603"/>
    </location>
</feature>
<dbReference type="PANTHER" id="PTHR14969:SF13">
    <property type="entry name" value="AT30094P"/>
    <property type="match status" value="1"/>
</dbReference>
<feature type="domain" description="Phosphatidic acid phosphatase type 2/haloperoxidase" evidence="2">
    <location>
        <begin position="357"/>
        <end position="481"/>
    </location>
</feature>
<dbReference type="OrthoDB" id="8907274at2759"/>
<dbReference type="Gene3D" id="1.20.144.10">
    <property type="entry name" value="Phosphatidic acid phosphatase type 2/haloperoxidase"/>
    <property type="match status" value="1"/>
</dbReference>
<name>R9NYF2_PSEHS</name>
<feature type="transmembrane region" description="Helical" evidence="1">
    <location>
        <begin position="28"/>
        <end position="52"/>
    </location>
</feature>
<reference evidence="4" key="1">
    <citation type="journal article" date="2013" name="Genome Announc.">
        <title>Draft genome sequence of the basidiomycetous yeast-like fungus Pseudozyma hubeiensis SY62, which produces an abundant amount of the biosurfactant mannosylerythritol lipids.</title>
        <authorList>
            <person name="Konishi M."/>
            <person name="Hatada Y."/>
            <person name="Horiuchi J."/>
        </authorList>
    </citation>
    <scope>NUCLEOTIDE SEQUENCE [LARGE SCALE GENOMIC DNA]</scope>
    <source>
        <strain evidence="4">SY62</strain>
    </source>
</reference>
<proteinExistence type="predicted"/>
<feature type="transmembrane region" description="Helical" evidence="1">
    <location>
        <begin position="549"/>
        <end position="573"/>
    </location>
</feature>
<evidence type="ECO:0000313" key="3">
    <source>
        <dbReference type="EMBL" id="GAC93724.1"/>
    </source>
</evidence>
<dbReference type="InterPro" id="IPR000326">
    <property type="entry name" value="PAP2/HPO"/>
</dbReference>
<gene>
    <name evidence="3" type="ORF">PHSY_001289</name>
</gene>
<organism evidence="3 4">
    <name type="scientific">Pseudozyma hubeiensis (strain SY62)</name>
    <name type="common">Yeast</name>
    <dbReference type="NCBI Taxonomy" id="1305764"/>
    <lineage>
        <taxon>Eukaryota</taxon>
        <taxon>Fungi</taxon>
        <taxon>Dikarya</taxon>
        <taxon>Basidiomycota</taxon>
        <taxon>Ustilaginomycotina</taxon>
        <taxon>Ustilaginomycetes</taxon>
        <taxon>Ustilaginales</taxon>
        <taxon>Ustilaginaceae</taxon>
        <taxon>Pseudozyma</taxon>
    </lineage>
</organism>
<dbReference type="Proteomes" id="UP000014071">
    <property type="component" value="Unassembled WGS sequence"/>
</dbReference>
<evidence type="ECO:0000256" key="1">
    <source>
        <dbReference type="SAM" id="Phobius"/>
    </source>
</evidence>
<evidence type="ECO:0000259" key="2">
    <source>
        <dbReference type="SMART" id="SM00014"/>
    </source>
</evidence>
<keyword evidence="1" id="KW-0472">Membrane</keyword>
<dbReference type="PANTHER" id="PTHR14969">
    <property type="entry name" value="SPHINGOSINE-1-PHOSPHATE PHOSPHOHYDROLASE"/>
    <property type="match status" value="1"/>
</dbReference>
<dbReference type="HOGENOM" id="CLU_396888_0_0_1"/>
<sequence>MAVETELDTAACEASWPTRRLNPKMLSWWSFLWILYIPFGIILCIGQLIYMFMRAFYILGVKGPKGLHPQQIFPLVKFNVVDHLGNPIAAETFSINNWGEAAQADVRRIYCAEHPYLFLDGCLPLLTNSSLIVGEAVAHGITGFLTRPFSVVKKRGMSLVKMLENWVQNPVLAKNLVVFPQAVTVAQNNFVHFALPTFKFAAAHPTQVELVPVAMSYDMPYPIHLRKANSSYLFDFLLLMMMPYAKVTYALLEPVQLHGRTAEEIKAECESKIVECSLRQCQAWNIDYRDKVKWRHMLTARLHPTYRAFEISIINRIQSLPGFKIPSLVLHHTIQESTLIFIGACIYFSRWNQLALNAIMRSCIITFALVNFIKVMNPVPRPAWVAANRLKINPYALKRPLRQYDYTFPSGHSAFMACLYATYYFSRTHEGFAFDFPAGVHVALSILTLASGLSRLYLALHWPTDVLCGWILGGLWGWAWGSFLDARFDKLSNVLQIGISFAVAGFFLIITMTRMYLLPAKIPAEAWCRQVGHELKLRDPKQLLLNTSMIWSILSAKGTLLALYSAGVTVLICPLGRSSWLIFMQIIIGVLSTALVHTLIIHLPAQLFPPPKQKTKVVDTEKVHFQSDSEMSMMTVVSLLPKWTHEYTAAEITSAVLRAGWWLFASSFVLFYITVLSQLVASQIEESYCTVLYYKAIAAYGNN</sequence>